<sequence length="134" mass="14719">MALVGKLEVTIKINRLPTEVTTDKNGWKEFLVDFGKRGARVSLRPRMWNRLEQAANTHPHWIAVITGQMGDDVQKGVFKLLEPNLQVFEYTPKATGAETKPDESKAPDGKVDGPAPTAAPEKTDEKQAASPPAE</sequence>
<comment type="caution">
    <text evidence="2">The sequence shown here is derived from an EMBL/GenBank/DDBJ whole genome shotgun (WGS) entry which is preliminary data.</text>
</comment>
<evidence type="ECO:0000313" key="3">
    <source>
        <dbReference type="Proteomes" id="UP001221411"/>
    </source>
</evidence>
<feature type="region of interest" description="Disordered" evidence="1">
    <location>
        <begin position="89"/>
        <end position="134"/>
    </location>
</feature>
<reference evidence="2 3" key="1">
    <citation type="submission" date="2022-11" db="EMBL/GenBank/DDBJ databases">
        <title>Minimal conservation of predation-associated metabolite biosynthetic gene clusters underscores biosynthetic potential of Myxococcota including descriptions for ten novel species: Archangium lansinium sp. nov., Myxococcus landrumus sp. nov., Nannocystis bai.</title>
        <authorList>
            <person name="Ahearne A."/>
            <person name="Stevens C."/>
            <person name="Dowd S."/>
        </authorList>
    </citation>
    <scope>NUCLEOTIDE SEQUENCE [LARGE SCALE GENOMIC DNA]</scope>
    <source>
        <strain evidence="2 3">RJM3</strain>
    </source>
</reference>
<dbReference type="Proteomes" id="UP001221411">
    <property type="component" value="Unassembled WGS sequence"/>
</dbReference>
<dbReference type="RefSeq" id="WP_271917450.1">
    <property type="nucleotide sequence ID" value="NZ_JAQNDO010000001.1"/>
</dbReference>
<feature type="compositionally biased region" description="Basic and acidic residues" evidence="1">
    <location>
        <begin position="99"/>
        <end position="111"/>
    </location>
</feature>
<protein>
    <submittedName>
        <fullName evidence="2">Uncharacterized protein</fullName>
    </submittedName>
</protein>
<proteinExistence type="predicted"/>
<accession>A0ABT5EK20</accession>
<evidence type="ECO:0000313" key="2">
    <source>
        <dbReference type="EMBL" id="MDC0742116.1"/>
    </source>
</evidence>
<gene>
    <name evidence="2" type="ORF">POL67_12210</name>
</gene>
<organism evidence="2 3">
    <name type="scientific">Polyangium mundeleinium</name>
    <dbReference type="NCBI Taxonomy" id="2995306"/>
    <lineage>
        <taxon>Bacteria</taxon>
        <taxon>Pseudomonadati</taxon>
        <taxon>Myxococcota</taxon>
        <taxon>Polyangia</taxon>
        <taxon>Polyangiales</taxon>
        <taxon>Polyangiaceae</taxon>
        <taxon>Polyangium</taxon>
    </lineage>
</organism>
<keyword evidence="3" id="KW-1185">Reference proteome</keyword>
<dbReference type="EMBL" id="JAQNDO010000001">
    <property type="protein sequence ID" value="MDC0742116.1"/>
    <property type="molecule type" value="Genomic_DNA"/>
</dbReference>
<evidence type="ECO:0000256" key="1">
    <source>
        <dbReference type="SAM" id="MobiDB-lite"/>
    </source>
</evidence>
<name>A0ABT5EK20_9BACT</name>